<evidence type="ECO:0000313" key="3">
    <source>
        <dbReference type="Proteomes" id="UP000255082"/>
    </source>
</evidence>
<organism evidence="2 3">
    <name type="scientific">Nocardia africana</name>
    <dbReference type="NCBI Taxonomy" id="134964"/>
    <lineage>
        <taxon>Bacteria</taxon>
        <taxon>Bacillati</taxon>
        <taxon>Actinomycetota</taxon>
        <taxon>Actinomycetes</taxon>
        <taxon>Mycobacteriales</taxon>
        <taxon>Nocardiaceae</taxon>
        <taxon>Nocardia</taxon>
    </lineage>
</organism>
<dbReference type="RefSeq" id="WP_258562275.1">
    <property type="nucleotide sequence ID" value="NZ_UGRU01000001.1"/>
</dbReference>
<sequence>MLEVAVGTGLNLPFYPDTVRLTGVDLSAQMLAIARKRAEEVRPDTTLQEGDAHALSFPDSTFDTVVCTFGLCAIPDSDKAIAEMRRVLRPGGQLILVDHVASSSRPARWVQRVLETVTVPLAGEHFLRRPIDTVRATGFEIEQTQRFRLGLVERVVARKR</sequence>
<dbReference type="AlphaFoldDB" id="A0A378X1H1"/>
<evidence type="ECO:0000313" key="2">
    <source>
        <dbReference type="EMBL" id="SUA47456.1"/>
    </source>
</evidence>
<dbReference type="SUPFAM" id="SSF53335">
    <property type="entry name" value="S-adenosyl-L-methionine-dependent methyltransferases"/>
    <property type="match status" value="1"/>
</dbReference>
<dbReference type="Pfam" id="PF08241">
    <property type="entry name" value="Methyltransf_11"/>
    <property type="match status" value="1"/>
</dbReference>
<protein>
    <submittedName>
        <fullName evidence="2">Uncharacterized methyltransferase ycgJ</fullName>
        <ecNumber evidence="2">2.1.1.-</ecNumber>
    </submittedName>
</protein>
<dbReference type="PANTHER" id="PTHR45036:SF1">
    <property type="entry name" value="METHYLTRANSFERASE LIKE 7A"/>
    <property type="match status" value="1"/>
</dbReference>
<dbReference type="InterPro" id="IPR029063">
    <property type="entry name" value="SAM-dependent_MTases_sf"/>
</dbReference>
<feature type="domain" description="Methyltransferase type 11" evidence="1">
    <location>
        <begin position="2"/>
        <end position="96"/>
    </location>
</feature>
<dbReference type="Proteomes" id="UP000255082">
    <property type="component" value="Unassembled WGS sequence"/>
</dbReference>
<dbReference type="GO" id="GO:0008757">
    <property type="term" value="F:S-adenosylmethionine-dependent methyltransferase activity"/>
    <property type="evidence" value="ECO:0007669"/>
    <property type="project" value="InterPro"/>
</dbReference>
<proteinExistence type="predicted"/>
<dbReference type="PANTHER" id="PTHR45036">
    <property type="entry name" value="METHYLTRANSFERASE LIKE 7B"/>
    <property type="match status" value="1"/>
</dbReference>
<keyword evidence="2" id="KW-0808">Transferase</keyword>
<dbReference type="EMBL" id="UGRU01000001">
    <property type="protein sequence ID" value="SUA47456.1"/>
    <property type="molecule type" value="Genomic_DNA"/>
</dbReference>
<dbReference type="InterPro" id="IPR013216">
    <property type="entry name" value="Methyltransf_11"/>
</dbReference>
<keyword evidence="2" id="KW-0489">Methyltransferase</keyword>
<dbReference type="InterPro" id="IPR052356">
    <property type="entry name" value="Thiol_S-MT"/>
</dbReference>
<name>A0A378X1H1_9NOCA</name>
<evidence type="ECO:0000259" key="1">
    <source>
        <dbReference type="Pfam" id="PF08241"/>
    </source>
</evidence>
<dbReference type="CDD" id="cd02440">
    <property type="entry name" value="AdoMet_MTases"/>
    <property type="match status" value="1"/>
</dbReference>
<gene>
    <name evidence="2" type="primary">ycgJ_2</name>
    <name evidence="2" type="ORF">NCTC13184_05997</name>
</gene>
<dbReference type="GO" id="GO:0032259">
    <property type="term" value="P:methylation"/>
    <property type="evidence" value="ECO:0007669"/>
    <property type="project" value="UniProtKB-KW"/>
</dbReference>
<accession>A0A378X1H1</accession>
<reference evidence="2 3" key="1">
    <citation type="submission" date="2018-06" db="EMBL/GenBank/DDBJ databases">
        <authorList>
            <consortium name="Pathogen Informatics"/>
            <person name="Doyle S."/>
        </authorList>
    </citation>
    <scope>NUCLEOTIDE SEQUENCE [LARGE SCALE GENOMIC DNA]</scope>
    <source>
        <strain evidence="2 3">NCTC13184</strain>
    </source>
</reference>
<dbReference type="EC" id="2.1.1.-" evidence="2"/>
<dbReference type="Gene3D" id="3.40.50.150">
    <property type="entry name" value="Vaccinia Virus protein VP39"/>
    <property type="match status" value="1"/>
</dbReference>